<dbReference type="InterPro" id="IPR010916">
    <property type="entry name" value="TonB_box_CS"/>
</dbReference>
<keyword evidence="1" id="KW-0472">Membrane</keyword>
<proteinExistence type="predicted"/>
<reference evidence="2" key="1">
    <citation type="journal article" date="2021" name="Nat. Commun.">
        <title>Genetic determinants of endophytism in the Arabidopsis root mycobiome.</title>
        <authorList>
            <person name="Mesny F."/>
            <person name="Miyauchi S."/>
            <person name="Thiergart T."/>
            <person name="Pickel B."/>
            <person name="Atanasova L."/>
            <person name="Karlsson M."/>
            <person name="Huettel B."/>
            <person name="Barry K.W."/>
            <person name="Haridas S."/>
            <person name="Chen C."/>
            <person name="Bauer D."/>
            <person name="Andreopoulos W."/>
            <person name="Pangilinan J."/>
            <person name="LaButti K."/>
            <person name="Riley R."/>
            <person name="Lipzen A."/>
            <person name="Clum A."/>
            <person name="Drula E."/>
            <person name="Henrissat B."/>
            <person name="Kohler A."/>
            <person name="Grigoriev I.V."/>
            <person name="Martin F.M."/>
            <person name="Hacquard S."/>
        </authorList>
    </citation>
    <scope>NUCLEOTIDE SEQUENCE</scope>
    <source>
        <strain evidence="2">MPI-CAGE-AT-0147</strain>
    </source>
</reference>
<dbReference type="EMBL" id="JAGMUV010000055">
    <property type="protein sequence ID" value="KAH7109013.1"/>
    <property type="molecule type" value="Genomic_DNA"/>
</dbReference>
<dbReference type="PROSITE" id="PS00430">
    <property type="entry name" value="TONB_DEPENDENT_REC_1"/>
    <property type="match status" value="1"/>
</dbReference>
<evidence type="ECO:0000256" key="1">
    <source>
        <dbReference type="SAM" id="Phobius"/>
    </source>
</evidence>
<gene>
    <name evidence="2" type="ORF">EDB81DRAFT_834825</name>
</gene>
<name>A0A9P9CXW7_9HYPO</name>
<feature type="transmembrane region" description="Helical" evidence="1">
    <location>
        <begin position="28"/>
        <end position="46"/>
    </location>
</feature>
<dbReference type="Proteomes" id="UP000738349">
    <property type="component" value="Unassembled WGS sequence"/>
</dbReference>
<keyword evidence="1" id="KW-1133">Transmembrane helix</keyword>
<dbReference type="Gene3D" id="1.20.1070.10">
    <property type="entry name" value="Rhodopsin 7-helix transmembrane proteins"/>
    <property type="match status" value="1"/>
</dbReference>
<accession>A0A9P9CXW7</accession>
<keyword evidence="1" id="KW-0812">Transmembrane</keyword>
<sequence length="97" mass="10153">MPAQTLLAGRAEPITPAQTQTLVLLERIGGSISLVAVLLIFVAYALAPRVRNVQNTFIVFASIANVGASIASIIAMDGLEQGPTSALCQGQGFLFHM</sequence>
<organism evidence="2 3">
    <name type="scientific">Dactylonectria macrodidyma</name>
    <dbReference type="NCBI Taxonomy" id="307937"/>
    <lineage>
        <taxon>Eukaryota</taxon>
        <taxon>Fungi</taxon>
        <taxon>Dikarya</taxon>
        <taxon>Ascomycota</taxon>
        <taxon>Pezizomycotina</taxon>
        <taxon>Sordariomycetes</taxon>
        <taxon>Hypocreomycetidae</taxon>
        <taxon>Hypocreales</taxon>
        <taxon>Nectriaceae</taxon>
        <taxon>Dactylonectria</taxon>
    </lineage>
</organism>
<comment type="caution">
    <text evidence="2">The sequence shown here is derived from an EMBL/GenBank/DDBJ whole genome shotgun (WGS) entry which is preliminary data.</text>
</comment>
<keyword evidence="3" id="KW-1185">Reference proteome</keyword>
<dbReference type="AlphaFoldDB" id="A0A9P9CXW7"/>
<evidence type="ECO:0000313" key="2">
    <source>
        <dbReference type="EMBL" id="KAH7109013.1"/>
    </source>
</evidence>
<feature type="transmembrane region" description="Helical" evidence="1">
    <location>
        <begin position="58"/>
        <end position="76"/>
    </location>
</feature>
<evidence type="ECO:0000313" key="3">
    <source>
        <dbReference type="Proteomes" id="UP000738349"/>
    </source>
</evidence>
<dbReference type="OrthoDB" id="100006at2759"/>
<protein>
    <submittedName>
        <fullName evidence="2">Uncharacterized protein</fullName>
    </submittedName>
</protein>